<dbReference type="PANTHER" id="PTHR41930">
    <property type="entry name" value="UPF0200 PROTEIN MJ1399"/>
    <property type="match status" value="1"/>
</dbReference>
<proteinExistence type="predicted"/>
<dbReference type="InterPro" id="IPR027417">
    <property type="entry name" value="P-loop_NTPase"/>
</dbReference>
<protein>
    <recommendedName>
        <fullName evidence="3">Dephospho-CoA kinase</fullName>
    </recommendedName>
</protein>
<dbReference type="Gene3D" id="3.40.50.300">
    <property type="entry name" value="P-loop containing nucleotide triphosphate hydrolases"/>
    <property type="match status" value="1"/>
</dbReference>
<accession>A0A1F4XH17</accession>
<dbReference type="SUPFAM" id="SSF52540">
    <property type="entry name" value="P-loop containing nucleoside triphosphate hydrolases"/>
    <property type="match status" value="1"/>
</dbReference>
<gene>
    <name evidence="1" type="ORF">A2943_01495</name>
</gene>
<evidence type="ECO:0000313" key="1">
    <source>
        <dbReference type="EMBL" id="OGC80928.1"/>
    </source>
</evidence>
<dbReference type="Proteomes" id="UP000176185">
    <property type="component" value="Unassembled WGS sequence"/>
</dbReference>
<evidence type="ECO:0008006" key="3">
    <source>
        <dbReference type="Google" id="ProtNLM"/>
    </source>
</evidence>
<dbReference type="STRING" id="1797243.A2943_01495"/>
<organism evidence="1 2">
    <name type="scientific">Candidatus Adlerbacteria bacterium RIFCSPLOWO2_01_FULL_51_16</name>
    <dbReference type="NCBI Taxonomy" id="1797243"/>
    <lineage>
        <taxon>Bacteria</taxon>
        <taxon>Candidatus Adleribacteriota</taxon>
    </lineage>
</organism>
<name>A0A1F4XH17_9BACT</name>
<dbReference type="AlphaFoldDB" id="A0A1F4XH17"/>
<dbReference type="PANTHER" id="PTHR41930:SF1">
    <property type="entry name" value="DEPHOSPHO-COA KINASE"/>
    <property type="match status" value="1"/>
</dbReference>
<comment type="caution">
    <text evidence="1">The sequence shown here is derived from an EMBL/GenBank/DDBJ whole genome shotgun (WGS) entry which is preliminary data.</text>
</comment>
<sequence>MIIGITGTLGAGKGTVAKYLVERHNFMYLSVRNFLAAEVLRKGLIVNRDTITATANDLRAKHGPGWIVEQILTEALGQTKALRQRDVVIESIRGVGEAQMLKSKGATLWAVDAEVHIRHKRIVGRASETDAVSFEKFVEDEKREWDNADPSKQNLKAVIAMADVVFQNDGTSEELFARVEEALKKP</sequence>
<evidence type="ECO:0000313" key="2">
    <source>
        <dbReference type="Proteomes" id="UP000176185"/>
    </source>
</evidence>
<dbReference type="EMBL" id="MEWX01000012">
    <property type="protein sequence ID" value="OGC80928.1"/>
    <property type="molecule type" value="Genomic_DNA"/>
</dbReference>
<reference evidence="1 2" key="1">
    <citation type="journal article" date="2016" name="Nat. Commun.">
        <title>Thousands of microbial genomes shed light on interconnected biogeochemical processes in an aquifer system.</title>
        <authorList>
            <person name="Anantharaman K."/>
            <person name="Brown C.T."/>
            <person name="Hug L.A."/>
            <person name="Sharon I."/>
            <person name="Castelle C.J."/>
            <person name="Probst A.J."/>
            <person name="Thomas B.C."/>
            <person name="Singh A."/>
            <person name="Wilkins M.J."/>
            <person name="Karaoz U."/>
            <person name="Brodie E.L."/>
            <person name="Williams K.H."/>
            <person name="Hubbard S.S."/>
            <person name="Banfield J.F."/>
        </authorList>
    </citation>
    <scope>NUCLEOTIDE SEQUENCE [LARGE SCALE GENOMIC DNA]</scope>
</reference>
<dbReference type="Pfam" id="PF13238">
    <property type="entry name" value="AAA_18"/>
    <property type="match status" value="1"/>
</dbReference>